<dbReference type="Proteomes" id="UP000646827">
    <property type="component" value="Unassembled WGS sequence"/>
</dbReference>
<dbReference type="Pfam" id="PF24981">
    <property type="entry name" value="Beta-prop_ATRN-LZTR1"/>
    <property type="match status" value="1"/>
</dbReference>
<evidence type="ECO:0008006" key="8">
    <source>
        <dbReference type="Google" id="ProtNLM"/>
    </source>
</evidence>
<dbReference type="AlphaFoldDB" id="A0A8H7SEV5"/>
<dbReference type="Gene3D" id="2.120.10.80">
    <property type="entry name" value="Kelch-type beta propeller"/>
    <property type="match status" value="2"/>
</dbReference>
<reference evidence="6 7" key="1">
    <citation type="submission" date="2020-12" db="EMBL/GenBank/DDBJ databases">
        <title>Metabolic potential, ecology and presence of endohyphal bacteria is reflected in genomic diversity of Mucoromycotina.</title>
        <authorList>
            <person name="Muszewska A."/>
            <person name="Okrasinska A."/>
            <person name="Steczkiewicz K."/>
            <person name="Drgas O."/>
            <person name="Orlowska M."/>
            <person name="Perlinska-Lenart U."/>
            <person name="Aleksandrzak-Piekarczyk T."/>
            <person name="Szatraj K."/>
            <person name="Zielenkiewicz U."/>
            <person name="Pilsyk S."/>
            <person name="Malc E."/>
            <person name="Mieczkowski P."/>
            <person name="Kruszewska J.S."/>
            <person name="Biernat P."/>
            <person name="Pawlowska J."/>
        </authorList>
    </citation>
    <scope>NUCLEOTIDE SEQUENCE [LARGE SCALE GENOMIC DNA]</scope>
    <source>
        <strain evidence="6 7">CBS 142.35</strain>
    </source>
</reference>
<evidence type="ECO:0000256" key="1">
    <source>
        <dbReference type="ARBA" id="ARBA00022441"/>
    </source>
</evidence>
<dbReference type="InterPro" id="IPR011043">
    <property type="entry name" value="Gal_Oxase/kelch_b-propeller"/>
</dbReference>
<evidence type="ECO:0000313" key="6">
    <source>
        <dbReference type="EMBL" id="KAG2228154.1"/>
    </source>
</evidence>
<accession>A0A8H7SEV5</accession>
<keyword evidence="1" id="KW-0880">Kelch repeat</keyword>
<feature type="compositionally biased region" description="Low complexity" evidence="3">
    <location>
        <begin position="17"/>
        <end position="29"/>
    </location>
</feature>
<keyword evidence="7" id="KW-1185">Reference proteome</keyword>
<dbReference type="SUPFAM" id="SSF49785">
    <property type="entry name" value="Galactose-binding domain-like"/>
    <property type="match status" value="1"/>
</dbReference>
<feature type="domain" description="Muskelin N-terminal" evidence="4">
    <location>
        <begin position="154"/>
        <end position="345"/>
    </location>
</feature>
<feature type="region of interest" description="Disordered" evidence="3">
    <location>
        <begin position="1"/>
        <end position="29"/>
    </location>
</feature>
<dbReference type="Gene3D" id="2.60.120.260">
    <property type="entry name" value="Galactose-binding domain-like"/>
    <property type="match status" value="1"/>
</dbReference>
<dbReference type="PANTHER" id="PTHR15526:SF5">
    <property type="entry name" value="MUSKELIN"/>
    <property type="match status" value="1"/>
</dbReference>
<dbReference type="InterPro" id="IPR008979">
    <property type="entry name" value="Galactose-bd-like_sf"/>
</dbReference>
<organism evidence="6 7">
    <name type="scientific">Circinella minor</name>
    <dbReference type="NCBI Taxonomy" id="1195481"/>
    <lineage>
        <taxon>Eukaryota</taxon>
        <taxon>Fungi</taxon>
        <taxon>Fungi incertae sedis</taxon>
        <taxon>Mucoromycota</taxon>
        <taxon>Mucoromycotina</taxon>
        <taxon>Mucoromycetes</taxon>
        <taxon>Mucorales</taxon>
        <taxon>Lichtheimiaceae</taxon>
        <taxon>Circinella</taxon>
    </lineage>
</organism>
<keyword evidence="2" id="KW-0677">Repeat</keyword>
<dbReference type="PANTHER" id="PTHR15526">
    <property type="entry name" value="MUSKELIN"/>
    <property type="match status" value="1"/>
</dbReference>
<dbReference type="InterPro" id="IPR015915">
    <property type="entry name" value="Kelch-typ_b-propeller"/>
</dbReference>
<gene>
    <name evidence="6" type="ORF">INT45_009200</name>
</gene>
<comment type="caution">
    <text evidence="6">The sequence shown here is derived from an EMBL/GenBank/DDBJ whole genome shotgun (WGS) entry which is preliminary data.</text>
</comment>
<feature type="domain" description="Attractin/MKLN-like beta-propeller" evidence="5">
    <location>
        <begin position="393"/>
        <end position="576"/>
    </location>
</feature>
<name>A0A8H7SEV5_9FUNG</name>
<evidence type="ECO:0000256" key="2">
    <source>
        <dbReference type="ARBA" id="ARBA00022737"/>
    </source>
</evidence>
<sequence length="918" mass="104953">MARKNETTNEDEDRIAGNNININNNNTQQRTTGITQRFFMDCHDNNTDPMSSSIDGCLNTVDPFTNTAVAVGTVAPTTAEPNSSSGKVYEKPLHSYSPSPLSRYSPQSSSIHSWHQEITSNDIYGGLAKIGDDSNRSSDQGMLTKLIAERPQVRLSYTVDDFSSYCGTYHPHNIRDNKPVDQSSRWSSGTHDQAQFVLLRLDKPAVSCSITFGKFHRAHVCNLREFKVYGGMDREEMAELLHTGLQNNTEAESFSLVYALRNLIFPVQYIKIVPLATFGPNFNYSIWFVGLKGHNDERTMKQVMYEYQNYREMETIRLCLKHFRQRNMMDIFYLIQNRTGVELENPFLTELHKHLVLGADFPAAEHVLEAAHSRHIFKDYATRAEYTPMWKRIRATNEEGDAPCGRGGHQMCIDVDEEKIYLYGGWNGYCDLADLWCYHIRENRWQLLSTDTRDQGGPGPRSCHKICFDPDTKSIFVLGRFVESSAVLTTNLDSDFYRYFVDYDQWVKITDNTARDGGPELIYDHQMCIDSKTSELYVFGGRVAFVDPNGHNYGGLYSYHIPTNTWQLIREDGASRSSVFMSTGSQNAANFNHFNDNVPLKSRVGHSMLFDACTRDLYVFAGQRVKDYLADLYRYSIDNDNLVELAPEQSKSFGPSAGFTQRATIDSQAQEIHVFSGYRVRQGSDTIVSEFWIYHIERNQWKNVYQTDKRYDENDNSNEQRPCPRYAHDMVYNPVTKTQYIFGGNPGEQRQPQLGSTAAETTCKRLSDFWSLQLIKPNPAGIYRKCLLMLRMQRLRELCKSANRRRLAPNTVCDETLQALEYLQSQVAVLVDHSVEEESNQFHQLCAQLCLLPPMPTSCGSTTSDNTGTNNRALAEARSRDEDESFEERTKLFEKILDYLPTEMKEPSGQLLDAVKFV</sequence>
<protein>
    <recommendedName>
        <fullName evidence="8">Muskelin N-terminal domain-containing protein</fullName>
    </recommendedName>
</protein>
<dbReference type="InterPro" id="IPR052456">
    <property type="entry name" value="CTLH_complex_component"/>
</dbReference>
<dbReference type="Pfam" id="PF06588">
    <property type="entry name" value="Muskelin_N"/>
    <property type="match status" value="1"/>
</dbReference>
<proteinExistence type="predicted"/>
<feature type="region of interest" description="Disordered" evidence="3">
    <location>
        <begin position="860"/>
        <end position="883"/>
    </location>
</feature>
<dbReference type="InterPro" id="IPR010565">
    <property type="entry name" value="Muskelin_N"/>
</dbReference>
<dbReference type="SUPFAM" id="SSF50965">
    <property type="entry name" value="Galactose oxidase, central domain"/>
    <property type="match status" value="1"/>
</dbReference>
<dbReference type="EMBL" id="JAEPRB010000002">
    <property type="protein sequence ID" value="KAG2228154.1"/>
    <property type="molecule type" value="Genomic_DNA"/>
</dbReference>
<evidence type="ECO:0000313" key="7">
    <source>
        <dbReference type="Proteomes" id="UP000646827"/>
    </source>
</evidence>
<dbReference type="GO" id="GO:0005737">
    <property type="term" value="C:cytoplasm"/>
    <property type="evidence" value="ECO:0007669"/>
    <property type="project" value="TreeGrafter"/>
</dbReference>
<evidence type="ECO:0000259" key="5">
    <source>
        <dbReference type="Pfam" id="PF24981"/>
    </source>
</evidence>
<dbReference type="InterPro" id="IPR056737">
    <property type="entry name" value="Beta-prop_ATRN-MKLN-like"/>
</dbReference>
<evidence type="ECO:0000259" key="4">
    <source>
        <dbReference type="Pfam" id="PF06588"/>
    </source>
</evidence>
<feature type="compositionally biased region" description="Low complexity" evidence="3">
    <location>
        <begin position="860"/>
        <end position="871"/>
    </location>
</feature>
<evidence type="ECO:0000256" key="3">
    <source>
        <dbReference type="SAM" id="MobiDB-lite"/>
    </source>
</evidence>
<dbReference type="OrthoDB" id="10052615at2759"/>
<dbReference type="SUPFAM" id="SSF117281">
    <property type="entry name" value="Kelch motif"/>
    <property type="match status" value="1"/>
</dbReference>